<keyword evidence="1" id="KW-0479">Metal-binding</keyword>
<proteinExistence type="predicted"/>
<keyword evidence="3" id="KW-0411">Iron-sulfur</keyword>
<dbReference type="AlphaFoldDB" id="A0A1F5TNU5"/>
<dbReference type="CDD" id="cd01335">
    <property type="entry name" value="Radical_SAM"/>
    <property type="match status" value="1"/>
</dbReference>
<dbReference type="Gene3D" id="3.80.30.30">
    <property type="match status" value="1"/>
</dbReference>
<dbReference type="Proteomes" id="UP000177579">
    <property type="component" value="Unassembled WGS sequence"/>
</dbReference>
<evidence type="ECO:0000256" key="1">
    <source>
        <dbReference type="ARBA" id="ARBA00022723"/>
    </source>
</evidence>
<dbReference type="SFLD" id="SFLDS00029">
    <property type="entry name" value="Radical_SAM"/>
    <property type="match status" value="1"/>
</dbReference>
<reference evidence="5 6" key="1">
    <citation type="journal article" date="2016" name="Nat. Commun.">
        <title>Thousands of microbial genomes shed light on interconnected biogeochemical processes in an aquifer system.</title>
        <authorList>
            <person name="Anantharaman K."/>
            <person name="Brown C.T."/>
            <person name="Hug L.A."/>
            <person name="Sharon I."/>
            <person name="Castelle C.J."/>
            <person name="Probst A.J."/>
            <person name="Thomas B.C."/>
            <person name="Singh A."/>
            <person name="Wilkins M.J."/>
            <person name="Karaoz U."/>
            <person name="Brodie E.L."/>
            <person name="Williams K.H."/>
            <person name="Hubbard S.S."/>
            <person name="Banfield J.F."/>
        </authorList>
    </citation>
    <scope>NUCLEOTIDE SEQUENCE [LARGE SCALE GENOMIC DNA]</scope>
</reference>
<accession>A0A1F5TNU5</accession>
<name>A0A1F5TNU5_9BACT</name>
<dbReference type="SUPFAM" id="SSF102114">
    <property type="entry name" value="Radical SAM enzymes"/>
    <property type="match status" value="1"/>
</dbReference>
<evidence type="ECO:0000259" key="4">
    <source>
        <dbReference type="SMART" id="SM00729"/>
    </source>
</evidence>
<evidence type="ECO:0000313" key="5">
    <source>
        <dbReference type="EMBL" id="OGF40537.1"/>
    </source>
</evidence>
<dbReference type="InterPro" id="IPR007197">
    <property type="entry name" value="rSAM"/>
</dbReference>
<dbReference type="Pfam" id="PF04055">
    <property type="entry name" value="Radical_SAM"/>
    <property type="match status" value="1"/>
</dbReference>
<dbReference type="InterPro" id="IPR058240">
    <property type="entry name" value="rSAM_sf"/>
</dbReference>
<dbReference type="InterPro" id="IPR006638">
    <property type="entry name" value="Elp3/MiaA/NifB-like_rSAM"/>
</dbReference>
<feature type="domain" description="Elp3/MiaA/NifB-like radical SAM core" evidence="4">
    <location>
        <begin position="20"/>
        <end position="238"/>
    </location>
</feature>
<dbReference type="PANTHER" id="PTHR43432:SF3">
    <property type="entry name" value="SLR0285 PROTEIN"/>
    <property type="match status" value="1"/>
</dbReference>
<evidence type="ECO:0000313" key="6">
    <source>
        <dbReference type="Proteomes" id="UP000177579"/>
    </source>
</evidence>
<dbReference type="SFLD" id="SFLDG01084">
    <property type="entry name" value="Uncharacterised_Radical_SAM_Su"/>
    <property type="match status" value="1"/>
</dbReference>
<dbReference type="GO" id="GO:0003824">
    <property type="term" value="F:catalytic activity"/>
    <property type="evidence" value="ECO:0007669"/>
    <property type="project" value="InterPro"/>
</dbReference>
<keyword evidence="2" id="KW-0408">Iron</keyword>
<dbReference type="GO" id="GO:0051536">
    <property type="term" value="F:iron-sulfur cluster binding"/>
    <property type="evidence" value="ECO:0007669"/>
    <property type="project" value="UniProtKB-KW"/>
</dbReference>
<organism evidence="5 6">
    <name type="scientific">Candidatus Falkowbacteria bacterium RIFOXYD2_FULL_34_120</name>
    <dbReference type="NCBI Taxonomy" id="1798007"/>
    <lineage>
        <taxon>Bacteria</taxon>
        <taxon>Candidatus Falkowiibacteriota</taxon>
    </lineage>
</organism>
<dbReference type="GO" id="GO:0046872">
    <property type="term" value="F:metal ion binding"/>
    <property type="evidence" value="ECO:0007669"/>
    <property type="project" value="UniProtKB-KW"/>
</dbReference>
<gene>
    <name evidence="5" type="ORF">A2531_04490</name>
</gene>
<dbReference type="EMBL" id="MFGO01000026">
    <property type="protein sequence ID" value="OGF40537.1"/>
    <property type="molecule type" value="Genomic_DNA"/>
</dbReference>
<dbReference type="SMART" id="SM00729">
    <property type="entry name" value="Elp3"/>
    <property type="match status" value="1"/>
</dbReference>
<protein>
    <recommendedName>
        <fullName evidence="4">Elp3/MiaA/NifB-like radical SAM core domain-containing protein</fullName>
    </recommendedName>
</protein>
<evidence type="ECO:0000256" key="2">
    <source>
        <dbReference type="ARBA" id="ARBA00023004"/>
    </source>
</evidence>
<sequence length="273" mass="32286">MKIKEIQAKSIITKSNLPASDFVINPYTGCSHACIYCYARFMMRFTGHDEEWGEFVDVKINAPELIPKLGDKYKSKSITIGSVTDPYQKCEEEYKITRNILEKLSLFDSSFDIITKSDLVARDIDLLKKFRDLTVAFSIGQADDRIRERLEPGAPSIENRIKVLKILYDNNIRTAVFISPIFPMLSDWKKIIELTKQYADEYWFENLNIYPSVRENIYKFLKNNYPELIDKYREIYKDEKIYWDGVENEIKDFCKKGQVNYKIYFHHKDIKKK</sequence>
<dbReference type="InterPro" id="IPR040086">
    <property type="entry name" value="MJ0683-like"/>
</dbReference>
<comment type="caution">
    <text evidence="5">The sequence shown here is derived from an EMBL/GenBank/DDBJ whole genome shotgun (WGS) entry which is preliminary data.</text>
</comment>
<evidence type="ECO:0000256" key="3">
    <source>
        <dbReference type="ARBA" id="ARBA00023014"/>
    </source>
</evidence>
<dbReference type="PANTHER" id="PTHR43432">
    <property type="entry name" value="SLR0285 PROTEIN"/>
    <property type="match status" value="1"/>
</dbReference>